<gene>
    <name evidence="1" type="ORF">SVIO_111990</name>
</gene>
<dbReference type="AlphaFoldDB" id="A0A4D4LMN2"/>
<dbReference type="Proteomes" id="UP000301309">
    <property type="component" value="Unassembled WGS sequence"/>
</dbReference>
<proteinExistence type="predicted"/>
<organism evidence="1 2">
    <name type="scientific">Streptomyces violaceusniger</name>
    <dbReference type="NCBI Taxonomy" id="68280"/>
    <lineage>
        <taxon>Bacteria</taxon>
        <taxon>Bacillati</taxon>
        <taxon>Actinomycetota</taxon>
        <taxon>Actinomycetes</taxon>
        <taxon>Kitasatosporales</taxon>
        <taxon>Streptomycetaceae</taxon>
        <taxon>Streptomyces</taxon>
        <taxon>Streptomyces violaceusniger group</taxon>
    </lineage>
</organism>
<protein>
    <submittedName>
        <fullName evidence="1">Uncharacterized protein</fullName>
    </submittedName>
</protein>
<accession>A0A4D4LMN2</accession>
<keyword evidence="2" id="KW-1185">Reference proteome</keyword>
<reference evidence="1 2" key="1">
    <citation type="journal article" date="2020" name="Int. J. Syst. Evol. Microbiol.">
        <title>Reclassification of Streptomyces castelarensis and Streptomyces sporoclivatus as later heterotypic synonyms of Streptomyces antimycoticus.</title>
        <authorList>
            <person name="Komaki H."/>
            <person name="Tamura T."/>
        </authorList>
    </citation>
    <scope>NUCLEOTIDE SEQUENCE [LARGE SCALE GENOMIC DNA]</scope>
    <source>
        <strain evidence="1 2">NBRC 13459</strain>
    </source>
</reference>
<evidence type="ECO:0000313" key="2">
    <source>
        <dbReference type="Proteomes" id="UP000301309"/>
    </source>
</evidence>
<name>A0A4D4LMN2_STRVO</name>
<comment type="caution">
    <text evidence="1">The sequence shown here is derived from an EMBL/GenBank/DDBJ whole genome shotgun (WGS) entry which is preliminary data.</text>
</comment>
<evidence type="ECO:0000313" key="1">
    <source>
        <dbReference type="EMBL" id="GDY60576.1"/>
    </source>
</evidence>
<sequence>MADLGAALGAALTALDNPAVAIAQLTKLVAVAKATAKGRDIELASHWRMADVLLAAKTTNPADDAPAGGDE</sequence>
<dbReference type="EMBL" id="BJHW01000003">
    <property type="protein sequence ID" value="GDY60576.1"/>
    <property type="molecule type" value="Genomic_DNA"/>
</dbReference>